<dbReference type="GO" id="GO:0003676">
    <property type="term" value="F:nucleic acid binding"/>
    <property type="evidence" value="ECO:0007669"/>
    <property type="project" value="InterPro"/>
</dbReference>
<dbReference type="SMART" id="SM00355">
    <property type="entry name" value="ZnF_C2H2"/>
    <property type="match status" value="7"/>
</dbReference>
<proteinExistence type="predicted"/>
<dbReference type="OrthoDB" id="6927752at2759"/>
<dbReference type="InterPro" id="IPR013087">
    <property type="entry name" value="Znf_C2H2_type"/>
</dbReference>
<organism evidence="1 2">
    <name type="scientific">Danaus plexippus plexippus</name>
    <dbReference type="NCBI Taxonomy" id="278856"/>
    <lineage>
        <taxon>Eukaryota</taxon>
        <taxon>Metazoa</taxon>
        <taxon>Ecdysozoa</taxon>
        <taxon>Arthropoda</taxon>
        <taxon>Hexapoda</taxon>
        <taxon>Insecta</taxon>
        <taxon>Pterygota</taxon>
        <taxon>Neoptera</taxon>
        <taxon>Endopterygota</taxon>
        <taxon>Lepidoptera</taxon>
        <taxon>Glossata</taxon>
        <taxon>Ditrysia</taxon>
        <taxon>Papilionoidea</taxon>
        <taxon>Nymphalidae</taxon>
        <taxon>Danainae</taxon>
        <taxon>Danaini</taxon>
        <taxon>Danaina</taxon>
        <taxon>Danaus</taxon>
        <taxon>Danaus</taxon>
    </lineage>
</organism>
<reference evidence="1 2" key="1">
    <citation type="journal article" date="2011" name="Cell">
        <title>The monarch butterfly genome yields insights into long-distance migration.</title>
        <authorList>
            <person name="Zhan S."/>
            <person name="Merlin C."/>
            <person name="Boore J.L."/>
            <person name="Reppert S.M."/>
        </authorList>
    </citation>
    <scope>NUCLEOTIDE SEQUENCE [LARGE SCALE GENOMIC DNA]</scope>
    <source>
        <strain evidence="1">F-2</strain>
    </source>
</reference>
<sequence>MSAAYIITLDEMDLGLLPNTYSPKRNITPLWSLNNELCEFRISYNSVQDQSDKDASTHRQDIKTTMCHICKIDVPVKYITEHRDSVKHKTYLKIADTALQRLRDEINSNVYSEERDPLKYFCPHCTTVSEICDKENHDNSTGHKNAVVYDRYIKTFLDFYTNATDNPNDAWEPQVAQPKPADKLLNAIQKTKQIYVQNNFDIENYLNVLKYKHKMTTNIKAIGKGRLQIDIDGSTLEIDEDNFHGIINRDGGCTECIVCKEIFRNENKYIHIRGSKHAYRVTVPITDVNCIREIYPLWKHCILCNTIIDNYSKHNILDSNHSRNLNTALNCYNSQQNTSSLDNLKPNNEHLNDKKSFVINETSIDGSVISDDTTKNSLCEYCNIQFKKNSKRSHSLTSRHIWNTKSPYHYLYTINTATCRVCDTDAIDVESHVDSEEHKQKYREYLTDNRLVSIEADKFYCMVCFDVVRMRNELLHTYTPNHKKHMSSVTDTDDYYCAVCDKTIKNYKCGIQLHNESKKHKKKIATFTHADESFIDIDDMLVTTDCNTDVKCSLCNILVANNKNSVALHMKSRKHKDKYEQLLRDNIMEVKENIIYCNVCSVPFTYKMCITHLRGKKHIKKLRIRNQSLSIDIENVKETNANVSHGQNNENINNSTGINTNEINVTTNADKTNEIYNSEINLNENINHLNINVKSTINVPGIKMNEAVSNEPGIKMNEAVSNEPGIKMNEAVSNEPGIKMNEAVSNEPGVNKKINKENKAKINENVNKINDSDVNLLDRKMNKFIELFKNSDENGQVLCKICKVRVPLTLHNMMQHLNGARHREKIMEN</sequence>
<protein>
    <submittedName>
        <fullName evidence="1">Uncharacterized protein</fullName>
    </submittedName>
</protein>
<dbReference type="AlphaFoldDB" id="A0A212F477"/>
<comment type="caution">
    <text evidence="1">The sequence shown here is derived from an EMBL/GenBank/DDBJ whole genome shotgun (WGS) entry which is preliminary data.</text>
</comment>
<dbReference type="eggNOG" id="ENOG502QRPS">
    <property type="taxonomic scope" value="Eukaryota"/>
</dbReference>
<keyword evidence="2" id="KW-1185">Reference proteome</keyword>
<evidence type="ECO:0000313" key="2">
    <source>
        <dbReference type="Proteomes" id="UP000007151"/>
    </source>
</evidence>
<accession>A0A212F477</accession>
<dbReference type="Proteomes" id="UP000007151">
    <property type="component" value="Unassembled WGS sequence"/>
</dbReference>
<dbReference type="InterPro" id="IPR003604">
    <property type="entry name" value="Matrin/U1-like-C_Znf_C2H2"/>
</dbReference>
<dbReference type="KEGG" id="dpl:KGM_205015"/>
<dbReference type="GO" id="GO:0008270">
    <property type="term" value="F:zinc ion binding"/>
    <property type="evidence" value="ECO:0007669"/>
    <property type="project" value="InterPro"/>
</dbReference>
<dbReference type="Gene3D" id="3.30.160.60">
    <property type="entry name" value="Classic Zinc Finger"/>
    <property type="match status" value="1"/>
</dbReference>
<dbReference type="SMART" id="SM00451">
    <property type="entry name" value="ZnF_U1"/>
    <property type="match status" value="8"/>
</dbReference>
<evidence type="ECO:0000313" key="1">
    <source>
        <dbReference type="EMBL" id="OWR48548.1"/>
    </source>
</evidence>
<gene>
    <name evidence="1" type="ORF">KGM_205015</name>
</gene>
<dbReference type="EMBL" id="AGBW02010415">
    <property type="protein sequence ID" value="OWR48548.1"/>
    <property type="molecule type" value="Genomic_DNA"/>
</dbReference>
<name>A0A212F477_DANPL</name>